<feature type="domain" description="LITAF" evidence="10">
    <location>
        <begin position="63"/>
        <end position="146"/>
    </location>
</feature>
<dbReference type="GO" id="GO:0098574">
    <property type="term" value="C:cytoplasmic side of lysosomal membrane"/>
    <property type="evidence" value="ECO:0007669"/>
    <property type="project" value="TreeGrafter"/>
</dbReference>
<comment type="subcellular location">
    <subcellularLocation>
        <location evidence="1">Endosome membrane</location>
        <topology evidence="1">Peripheral membrane protein</topology>
        <orientation evidence="1">Cytoplasmic side</orientation>
    </subcellularLocation>
    <subcellularLocation>
        <location evidence="2">Late endosome membrane</location>
    </subcellularLocation>
    <subcellularLocation>
        <location evidence="3">Lysosome membrane</location>
        <topology evidence="3">Peripheral membrane protein</topology>
        <orientation evidence="3">Cytoplasmic side</orientation>
    </subcellularLocation>
</comment>
<evidence type="ECO:0000313" key="13">
    <source>
        <dbReference type="RefSeq" id="XP_008288456.1"/>
    </source>
</evidence>
<dbReference type="Pfam" id="PF10601">
    <property type="entry name" value="zf-LITAF-like"/>
    <property type="match status" value="1"/>
</dbReference>
<dbReference type="SMART" id="SM00714">
    <property type="entry name" value="LITAF"/>
    <property type="match status" value="1"/>
</dbReference>
<dbReference type="PROSITE" id="PS51837">
    <property type="entry name" value="LITAF"/>
    <property type="match status" value="1"/>
</dbReference>
<dbReference type="GeneTree" id="ENSGT00940000155366"/>
<reference evidence="11" key="1">
    <citation type="submission" date="2023-09" db="UniProtKB">
        <authorList>
            <consortium name="Ensembl"/>
        </authorList>
    </citation>
    <scope>IDENTIFICATION</scope>
</reference>
<dbReference type="InterPro" id="IPR037519">
    <property type="entry name" value="LITAF_fam"/>
</dbReference>
<evidence type="ECO:0000256" key="1">
    <source>
        <dbReference type="ARBA" id="ARBA00004125"/>
    </source>
</evidence>
<dbReference type="STRING" id="144197.ENSSPAP00000013142"/>
<feature type="transmembrane region" description="Helical" evidence="9">
    <location>
        <begin position="100"/>
        <end position="122"/>
    </location>
</feature>
<dbReference type="PANTHER" id="PTHR23292">
    <property type="entry name" value="LIPOPOLYSACCHARIDE-INDUCED TUMOR NECROSIS FACTOR-ALPHA FACTOR"/>
    <property type="match status" value="1"/>
</dbReference>
<name>A0A3B5AHW0_9TELE</name>
<dbReference type="PANTHER" id="PTHR23292:SF48">
    <property type="entry name" value="LIPOPOLYSACCHARIDE-INDUCED TUMOR NECROSIS FACTOR-ALPHA FACTOR HOMOLOG-RELATED"/>
    <property type="match status" value="1"/>
</dbReference>
<accession>A0A3B5AHW0</accession>
<feature type="compositionally biased region" description="Pro residues" evidence="8">
    <location>
        <begin position="8"/>
        <end position="17"/>
    </location>
</feature>
<keyword evidence="7 9" id="KW-0472">Membrane</keyword>
<evidence type="ECO:0000313" key="11">
    <source>
        <dbReference type="Ensembl" id="ENSSPAP00000013142.1"/>
    </source>
</evidence>
<reference evidence="13" key="2">
    <citation type="submission" date="2025-04" db="UniProtKB">
        <authorList>
            <consortium name="RefSeq"/>
        </authorList>
    </citation>
    <scope>IDENTIFICATION</scope>
</reference>
<sequence length="147" mass="15466">MEKGNPPVNDPSPPYPDQPANYGGTAPPPGMYPQPGFPSAGPPPAGYQSGVPYTTTNVSSVTVSTGRVIVTPALQDIAGQTVCPHCQQQVTTIATLKPGLLTWAACGGLAIFACCLCCWIPFCVDACKDVEHSCPSCHKVIYIYKRL</sequence>
<organism evidence="11">
    <name type="scientific">Stegastes partitus</name>
    <name type="common">bicolor damselfish</name>
    <dbReference type="NCBI Taxonomy" id="144197"/>
    <lineage>
        <taxon>Eukaryota</taxon>
        <taxon>Metazoa</taxon>
        <taxon>Chordata</taxon>
        <taxon>Craniata</taxon>
        <taxon>Vertebrata</taxon>
        <taxon>Euteleostomi</taxon>
        <taxon>Actinopterygii</taxon>
        <taxon>Neopterygii</taxon>
        <taxon>Teleostei</taxon>
        <taxon>Neoteleostei</taxon>
        <taxon>Acanthomorphata</taxon>
        <taxon>Ovalentaria</taxon>
        <taxon>Pomacentridae</taxon>
        <taxon>Stegastes</taxon>
    </lineage>
</organism>
<comment type="similarity">
    <text evidence="4">Belongs to the CDIP1/LITAF family.</text>
</comment>
<dbReference type="AlphaFoldDB" id="A0A3B5AHW0"/>
<dbReference type="OrthoDB" id="4713066at2759"/>
<evidence type="ECO:0000256" key="3">
    <source>
        <dbReference type="ARBA" id="ARBA00004630"/>
    </source>
</evidence>
<dbReference type="GO" id="GO:0098560">
    <property type="term" value="C:cytoplasmic side of late endosome membrane"/>
    <property type="evidence" value="ECO:0007669"/>
    <property type="project" value="TreeGrafter"/>
</dbReference>
<feature type="region of interest" description="Disordered" evidence="8">
    <location>
        <begin position="1"/>
        <end position="48"/>
    </location>
</feature>
<dbReference type="RefSeq" id="XP_008288456.1">
    <property type="nucleotide sequence ID" value="XM_008290234.1"/>
</dbReference>
<proteinExistence type="inferred from homology"/>
<evidence type="ECO:0000256" key="4">
    <source>
        <dbReference type="ARBA" id="ARBA00005975"/>
    </source>
</evidence>
<evidence type="ECO:0000256" key="2">
    <source>
        <dbReference type="ARBA" id="ARBA00004414"/>
    </source>
</evidence>
<dbReference type="GO" id="GO:0005634">
    <property type="term" value="C:nucleus"/>
    <property type="evidence" value="ECO:0007669"/>
    <property type="project" value="TreeGrafter"/>
</dbReference>
<feature type="compositionally biased region" description="Pro residues" evidence="8">
    <location>
        <begin position="26"/>
        <end position="45"/>
    </location>
</feature>
<evidence type="ECO:0000313" key="12">
    <source>
        <dbReference type="Proteomes" id="UP000694891"/>
    </source>
</evidence>
<evidence type="ECO:0000256" key="8">
    <source>
        <dbReference type="SAM" id="MobiDB-lite"/>
    </source>
</evidence>
<evidence type="ECO:0000256" key="9">
    <source>
        <dbReference type="SAM" id="Phobius"/>
    </source>
</evidence>
<protein>
    <submittedName>
        <fullName evidence="11 13">Lipopolysaccharide-induced tumor necrosis factor-alpha factor homolog</fullName>
    </submittedName>
</protein>
<evidence type="ECO:0000256" key="6">
    <source>
        <dbReference type="ARBA" id="ARBA00022833"/>
    </source>
</evidence>
<dbReference type="Proteomes" id="UP000694891">
    <property type="component" value="Unplaced"/>
</dbReference>
<keyword evidence="12" id="KW-1185">Reference proteome</keyword>
<dbReference type="Ensembl" id="ENSSPAT00000013363.1">
    <property type="protein sequence ID" value="ENSSPAP00000013142.1"/>
    <property type="gene ID" value="ENSSPAG00000009958.1"/>
</dbReference>
<keyword evidence="5" id="KW-0479">Metal-binding</keyword>
<evidence type="ECO:0000259" key="10">
    <source>
        <dbReference type="PROSITE" id="PS51837"/>
    </source>
</evidence>
<keyword evidence="6" id="KW-0862">Zinc</keyword>
<dbReference type="InterPro" id="IPR006629">
    <property type="entry name" value="LITAF"/>
</dbReference>
<dbReference type="GO" id="GO:0008270">
    <property type="term" value="F:zinc ion binding"/>
    <property type="evidence" value="ECO:0007669"/>
    <property type="project" value="TreeGrafter"/>
</dbReference>
<gene>
    <name evidence="13" type="primary">LOC103363459</name>
</gene>
<evidence type="ECO:0000256" key="7">
    <source>
        <dbReference type="ARBA" id="ARBA00023136"/>
    </source>
</evidence>
<evidence type="ECO:0000256" key="5">
    <source>
        <dbReference type="ARBA" id="ARBA00022723"/>
    </source>
</evidence>
<keyword evidence="9" id="KW-1133">Transmembrane helix</keyword>
<keyword evidence="9" id="KW-0812">Transmembrane</keyword>
<dbReference type="GeneID" id="103363459"/>